<dbReference type="Pfam" id="PF05569">
    <property type="entry name" value="Peptidase_M56"/>
    <property type="match status" value="1"/>
</dbReference>
<evidence type="ECO:0000313" key="4">
    <source>
        <dbReference type="EMBL" id="SDD74665.1"/>
    </source>
</evidence>
<dbReference type="CDD" id="cd06503">
    <property type="entry name" value="ATP-synt_Fo_b"/>
    <property type="match status" value="1"/>
</dbReference>
<sequence>MNWNIIDQPTAHEWVRAFCLTLVHSLWQGLIAAIVAGAILLCTRKSRPAFRYNMLALVMLLFVSAAVVTFVLTMRDTAAVQEGARPASAIVFSGEWIMQAAFQNAGNAAIAATETGWVMRIMAFFTEHAQVIVTVWFLIFALKSLLAASGLLYLRKVAQQVSTPEMKWIVRFYELAERMRISQEVELRESLQVAVPMVVGFLNPVVLVPLGMLANLPAAQVEAILLHELAHIRRRDYLINLVQIFCENVFFFNPAVWWISKLIREEREHCCDDLAIGVMQNKTSFIHALVSFQEYNQSRPAFEMAFSKKRNHLLDRIKRIVNNNNKPLDAMEKLFVTFSLAAAIALSAATAPEKPVKQSLPMVPANRPVEKITLPEQPAVPNSETDTLPRKKLKSGEMQVHSANIYSAQEGISTYNVTRNNKQYEIVKRNGKIISLFIDNQEITESDYAKHQLEIDKIMEEIKVQHELAEKQREQAEVQRKQAEKQRELAEKQREEAQEMRKMAEGQRQEAEKQREKANAMRLDAEKQREQAEQIRVSANANRDELAKVRQEAEKMREAADGMRKQAEQMRLDAEKQRELAAEQRAQAEVQRQKAEEMRKVAEKEREVYIKMQDDVIEELGNAGVIKDKHNLSFKLGDDELIVNGVKQPADLHLKLKNTYLKTDGGKKSEMYYNYNGRSGYSTTTR</sequence>
<dbReference type="Gene3D" id="3.30.2010.10">
    <property type="entry name" value="Metalloproteases ('zincins'), catalytic domain"/>
    <property type="match status" value="1"/>
</dbReference>
<dbReference type="OrthoDB" id="15218at2"/>
<keyword evidence="2" id="KW-1133">Transmembrane helix</keyword>
<organism evidence="4 5">
    <name type="scientific">Dyadobacter soli</name>
    <dbReference type="NCBI Taxonomy" id="659014"/>
    <lineage>
        <taxon>Bacteria</taxon>
        <taxon>Pseudomonadati</taxon>
        <taxon>Bacteroidota</taxon>
        <taxon>Cytophagia</taxon>
        <taxon>Cytophagales</taxon>
        <taxon>Spirosomataceae</taxon>
        <taxon>Dyadobacter</taxon>
    </lineage>
</organism>
<feature type="transmembrane region" description="Helical" evidence="2">
    <location>
        <begin position="129"/>
        <end position="154"/>
    </location>
</feature>
<keyword evidence="2" id="KW-0472">Membrane</keyword>
<dbReference type="CDD" id="cd07341">
    <property type="entry name" value="M56_BlaR1_MecR1_like"/>
    <property type="match status" value="1"/>
</dbReference>
<dbReference type="PANTHER" id="PTHR34978:SF3">
    <property type="entry name" value="SLR0241 PROTEIN"/>
    <property type="match status" value="1"/>
</dbReference>
<accession>A0A1G6XBK0</accession>
<feature type="domain" description="Peptidase M56" evidence="3">
    <location>
        <begin position="118"/>
        <end position="317"/>
    </location>
</feature>
<dbReference type="RefSeq" id="WP_090146485.1">
    <property type="nucleotide sequence ID" value="NZ_FNAN01000002.1"/>
</dbReference>
<protein>
    <submittedName>
        <fullName evidence="4">Signal transducer regulating beta-lactamase production, contains metallopeptidase domain</fullName>
    </submittedName>
</protein>
<dbReference type="EMBL" id="FNAN01000002">
    <property type="protein sequence ID" value="SDD74665.1"/>
    <property type="molecule type" value="Genomic_DNA"/>
</dbReference>
<feature type="region of interest" description="Disordered" evidence="1">
    <location>
        <begin position="476"/>
        <end position="523"/>
    </location>
</feature>
<keyword evidence="2" id="KW-0812">Transmembrane</keyword>
<dbReference type="STRING" id="659014.SAMN04487996_10297"/>
<feature type="transmembrane region" description="Helical" evidence="2">
    <location>
        <begin position="20"/>
        <end position="42"/>
    </location>
</feature>
<proteinExistence type="predicted"/>
<dbReference type="InterPro" id="IPR052173">
    <property type="entry name" value="Beta-lactam_resp_regulator"/>
</dbReference>
<gene>
    <name evidence="4" type="ORF">SAMN04487996_10297</name>
</gene>
<keyword evidence="5" id="KW-1185">Reference proteome</keyword>
<dbReference type="InterPro" id="IPR008756">
    <property type="entry name" value="Peptidase_M56"/>
</dbReference>
<feature type="transmembrane region" description="Helical" evidence="2">
    <location>
        <begin position="237"/>
        <end position="259"/>
    </location>
</feature>
<reference evidence="5" key="1">
    <citation type="submission" date="2016-10" db="EMBL/GenBank/DDBJ databases">
        <authorList>
            <person name="Varghese N."/>
            <person name="Submissions S."/>
        </authorList>
    </citation>
    <scope>NUCLEOTIDE SEQUENCE [LARGE SCALE GENOMIC DNA]</scope>
    <source>
        <strain evidence="5">DSM 25329</strain>
    </source>
</reference>
<evidence type="ECO:0000256" key="2">
    <source>
        <dbReference type="SAM" id="Phobius"/>
    </source>
</evidence>
<evidence type="ECO:0000259" key="3">
    <source>
        <dbReference type="Pfam" id="PF05569"/>
    </source>
</evidence>
<dbReference type="PANTHER" id="PTHR34978">
    <property type="entry name" value="POSSIBLE SENSOR-TRANSDUCER PROTEIN BLAR"/>
    <property type="match status" value="1"/>
</dbReference>
<evidence type="ECO:0000313" key="5">
    <source>
        <dbReference type="Proteomes" id="UP000198748"/>
    </source>
</evidence>
<feature type="transmembrane region" description="Helical" evidence="2">
    <location>
        <begin position="54"/>
        <end position="74"/>
    </location>
</feature>
<dbReference type="AlphaFoldDB" id="A0A1G6XBK0"/>
<dbReference type="Proteomes" id="UP000198748">
    <property type="component" value="Unassembled WGS sequence"/>
</dbReference>
<name>A0A1G6XBK0_9BACT</name>
<evidence type="ECO:0000256" key="1">
    <source>
        <dbReference type="SAM" id="MobiDB-lite"/>
    </source>
</evidence>